<dbReference type="InterPro" id="IPR050721">
    <property type="entry name" value="Trk_Ktr_HKT_K-transport"/>
</dbReference>
<sequence length="352" mass="39359">MRSPLRRTPRRARPPMRATQLPRIRKRIYVAWLLLLLMQLLGTIGFYIMDNAPASLSDAFYMTLITITTVGYGEAVELKSIGERLFAGLIAIAGFGTLTFLFTSLAAFFLEADLDYTLRRRRMEKAIKKLKGHYILCGFGRVGRNVAHELVHTKRQFVAIDMDEHQLLAQLEHFPELLYLNGDASDDDLLLAADIADAAGVFAVTGDDSRNLMITITARQLNPDIRIVARCHEIRNVAKVKKAGADVVISPDFTGGMRIASSMIRPHVVNFLDEMLRSEQKIRLEELRLEEQHQLCSIGELRARCPGCVIVALKSGEDFQFNPGDELMLSPGQVLIVMLPPQGRSELQAALS</sequence>
<keyword evidence="2" id="KW-0812">Transmembrane</keyword>
<keyword evidence="5" id="KW-0406">Ion transport</keyword>
<keyword evidence="6" id="KW-1185">Reference proteome</keyword>
<dbReference type="SUPFAM" id="SSF51735">
    <property type="entry name" value="NAD(P)-binding Rossmann-fold domains"/>
    <property type="match status" value="1"/>
</dbReference>
<dbReference type="Gene3D" id="1.10.287.70">
    <property type="match status" value="1"/>
</dbReference>
<dbReference type="Gene3D" id="3.40.50.720">
    <property type="entry name" value="NAD(P)-binding Rossmann-like Domain"/>
    <property type="match status" value="1"/>
</dbReference>
<reference evidence="5 6" key="1">
    <citation type="submission" date="2020-08" db="EMBL/GenBank/DDBJ databases">
        <title>Functional genomics of gut bacteria from endangered species of beetles.</title>
        <authorList>
            <person name="Carlos-Shanley C."/>
        </authorList>
    </citation>
    <scope>NUCLEOTIDE SEQUENCE [LARGE SCALE GENOMIC DNA]</scope>
    <source>
        <strain evidence="5 6">S00202</strain>
    </source>
</reference>
<dbReference type="GO" id="GO:0008324">
    <property type="term" value="F:monoatomic cation transmembrane transporter activity"/>
    <property type="evidence" value="ECO:0007669"/>
    <property type="project" value="InterPro"/>
</dbReference>
<dbReference type="InterPro" id="IPR036721">
    <property type="entry name" value="RCK_C_sf"/>
</dbReference>
<dbReference type="AlphaFoldDB" id="A0A7X0BT64"/>
<name>A0A7X0BT64_9PSED</name>
<dbReference type="SUPFAM" id="SSF81324">
    <property type="entry name" value="Voltage-gated potassium channels"/>
    <property type="match status" value="1"/>
</dbReference>
<accession>A0A7X0BT64</accession>
<dbReference type="PANTHER" id="PTHR43833">
    <property type="entry name" value="POTASSIUM CHANNEL PROTEIN 2-RELATED-RELATED"/>
    <property type="match status" value="1"/>
</dbReference>
<dbReference type="EMBL" id="JACHLL010000001">
    <property type="protein sequence ID" value="MBB6340814.1"/>
    <property type="molecule type" value="Genomic_DNA"/>
</dbReference>
<evidence type="ECO:0000256" key="1">
    <source>
        <dbReference type="ARBA" id="ARBA00004651"/>
    </source>
</evidence>
<keyword evidence="2" id="KW-0472">Membrane</keyword>
<keyword evidence="2" id="KW-1133">Transmembrane helix</keyword>
<dbReference type="PANTHER" id="PTHR43833:SF9">
    <property type="entry name" value="POTASSIUM CHANNEL PROTEIN YUGO-RELATED"/>
    <property type="match status" value="1"/>
</dbReference>
<dbReference type="PROSITE" id="PS51201">
    <property type="entry name" value="RCK_N"/>
    <property type="match status" value="1"/>
</dbReference>
<evidence type="ECO:0000256" key="2">
    <source>
        <dbReference type="SAM" id="Phobius"/>
    </source>
</evidence>
<dbReference type="GO" id="GO:0006813">
    <property type="term" value="P:potassium ion transport"/>
    <property type="evidence" value="ECO:0007669"/>
    <property type="project" value="InterPro"/>
</dbReference>
<dbReference type="GO" id="GO:0005886">
    <property type="term" value="C:plasma membrane"/>
    <property type="evidence" value="ECO:0007669"/>
    <property type="project" value="UniProtKB-SubCell"/>
</dbReference>
<evidence type="ECO:0000313" key="5">
    <source>
        <dbReference type="EMBL" id="MBB6340814.1"/>
    </source>
</evidence>
<dbReference type="InterPro" id="IPR013099">
    <property type="entry name" value="K_chnl_dom"/>
</dbReference>
<comment type="caution">
    <text evidence="5">The sequence shown here is derived from an EMBL/GenBank/DDBJ whole genome shotgun (WGS) entry which is preliminary data.</text>
</comment>
<dbReference type="Pfam" id="PF07885">
    <property type="entry name" value="Ion_trans_2"/>
    <property type="match status" value="1"/>
</dbReference>
<keyword evidence="5" id="KW-0813">Transport</keyword>
<dbReference type="Pfam" id="PF02254">
    <property type="entry name" value="TrkA_N"/>
    <property type="match status" value="1"/>
</dbReference>
<gene>
    <name evidence="5" type="ORF">HNP49_000964</name>
</gene>
<feature type="transmembrane region" description="Helical" evidence="2">
    <location>
        <begin position="54"/>
        <end position="73"/>
    </location>
</feature>
<evidence type="ECO:0000259" key="4">
    <source>
        <dbReference type="PROSITE" id="PS51202"/>
    </source>
</evidence>
<dbReference type="RefSeq" id="WP_184681053.1">
    <property type="nucleotide sequence ID" value="NZ_JACHLL010000001.1"/>
</dbReference>
<protein>
    <submittedName>
        <fullName evidence="5">Voltage-gated potassium channel</fullName>
    </submittedName>
</protein>
<dbReference type="SUPFAM" id="SSF116726">
    <property type="entry name" value="TrkA C-terminal domain-like"/>
    <property type="match status" value="1"/>
</dbReference>
<evidence type="ECO:0000259" key="3">
    <source>
        <dbReference type="PROSITE" id="PS51201"/>
    </source>
</evidence>
<feature type="transmembrane region" description="Helical" evidence="2">
    <location>
        <begin position="85"/>
        <end position="110"/>
    </location>
</feature>
<feature type="transmembrane region" description="Helical" evidence="2">
    <location>
        <begin position="29"/>
        <end position="48"/>
    </location>
</feature>
<dbReference type="Proteomes" id="UP000557193">
    <property type="component" value="Unassembled WGS sequence"/>
</dbReference>
<keyword evidence="5" id="KW-0407">Ion channel</keyword>
<dbReference type="PROSITE" id="PS51202">
    <property type="entry name" value="RCK_C"/>
    <property type="match status" value="1"/>
</dbReference>
<proteinExistence type="predicted"/>
<feature type="domain" description="RCK C-terminal" evidence="4">
    <location>
        <begin position="269"/>
        <end position="352"/>
    </location>
</feature>
<organism evidence="5 6">
    <name type="scientific">Pseudomonas fluvialis</name>
    <dbReference type="NCBI Taxonomy" id="1793966"/>
    <lineage>
        <taxon>Bacteria</taxon>
        <taxon>Pseudomonadati</taxon>
        <taxon>Pseudomonadota</taxon>
        <taxon>Gammaproteobacteria</taxon>
        <taxon>Pseudomonadales</taxon>
        <taxon>Pseudomonadaceae</taxon>
        <taxon>Pseudomonas</taxon>
    </lineage>
</organism>
<comment type="subcellular location">
    <subcellularLocation>
        <location evidence="1">Cell membrane</location>
        <topology evidence="1">Multi-pass membrane protein</topology>
    </subcellularLocation>
</comment>
<evidence type="ECO:0000313" key="6">
    <source>
        <dbReference type="Proteomes" id="UP000557193"/>
    </source>
</evidence>
<feature type="domain" description="RCK N-terminal" evidence="3">
    <location>
        <begin position="131"/>
        <end position="249"/>
    </location>
</feature>
<dbReference type="InterPro" id="IPR036291">
    <property type="entry name" value="NAD(P)-bd_dom_sf"/>
</dbReference>
<dbReference type="InterPro" id="IPR003148">
    <property type="entry name" value="RCK_N"/>
</dbReference>
<dbReference type="InterPro" id="IPR006037">
    <property type="entry name" value="RCK_C"/>
</dbReference>
<dbReference type="Gene3D" id="3.30.70.1450">
    <property type="entry name" value="Regulator of K+ conductance, C-terminal domain"/>
    <property type="match status" value="1"/>
</dbReference>